<evidence type="ECO:0008006" key="3">
    <source>
        <dbReference type="Google" id="ProtNLM"/>
    </source>
</evidence>
<keyword evidence="2" id="KW-1185">Reference proteome</keyword>
<evidence type="ECO:0000313" key="2">
    <source>
        <dbReference type="Proteomes" id="UP000029482"/>
    </source>
</evidence>
<proteinExistence type="predicted"/>
<dbReference type="KEGG" id="sgu:SGLAU_07530"/>
<protein>
    <recommendedName>
        <fullName evidence="3">Tetracycline repressor TetR C-terminal domain-containing protein</fullName>
    </recommendedName>
</protein>
<dbReference type="eggNOG" id="ENOG50306BZ">
    <property type="taxonomic scope" value="Bacteria"/>
</dbReference>
<dbReference type="Proteomes" id="UP000029482">
    <property type="component" value="Chromosome"/>
</dbReference>
<gene>
    <name evidence="1" type="ORF">SGLAU_07530</name>
</gene>
<sequence>MAYLGGRLASGAYPRLAAALSEDPGPTDPEALFELMLERVLGGFAPQG</sequence>
<dbReference type="AlphaFoldDB" id="A0A089X6P0"/>
<reference evidence="2" key="1">
    <citation type="journal article" date="2015" name="J. Biotechnol.">
        <title>Complete genome sequence of the actinobacterium Streptomyces glaucescens GLA.O (DSM 40922) consisting of a linear chromosome and one linear plasmid.</title>
        <authorList>
            <person name="Ortseifen V."/>
            <person name="Winkler A."/>
            <person name="Albersmeier A."/>
            <person name="Wendler S."/>
            <person name="Puhler A."/>
            <person name="Kalinowski J."/>
            <person name="Ruckert C."/>
        </authorList>
    </citation>
    <scope>NUCLEOTIDE SEQUENCE [LARGE SCALE GENOMIC DNA]</scope>
    <source>
        <strain evidence="2">DSM 40922 / GLA O</strain>
    </source>
</reference>
<dbReference type="EMBL" id="CP009438">
    <property type="protein sequence ID" value="AIR97521.1"/>
    <property type="molecule type" value="Genomic_DNA"/>
</dbReference>
<dbReference type="SUPFAM" id="SSF48498">
    <property type="entry name" value="Tetracyclin repressor-like, C-terminal domain"/>
    <property type="match status" value="1"/>
</dbReference>
<dbReference type="InterPro" id="IPR036271">
    <property type="entry name" value="Tet_transcr_reg_TetR-rel_C_sf"/>
</dbReference>
<accession>A0A089X6P0</accession>
<organism evidence="1 2">
    <name type="scientific">Streptomyces glaucescens</name>
    <dbReference type="NCBI Taxonomy" id="1907"/>
    <lineage>
        <taxon>Bacteria</taxon>
        <taxon>Bacillati</taxon>
        <taxon>Actinomycetota</taxon>
        <taxon>Actinomycetes</taxon>
        <taxon>Kitasatosporales</taxon>
        <taxon>Streptomycetaceae</taxon>
        <taxon>Streptomyces</taxon>
    </lineage>
</organism>
<dbReference type="STRING" id="1907.SGLAU_07530"/>
<evidence type="ECO:0000313" key="1">
    <source>
        <dbReference type="EMBL" id="AIR97521.1"/>
    </source>
</evidence>
<name>A0A089X6P0_STRGA</name>
<dbReference type="Gene3D" id="1.10.357.10">
    <property type="entry name" value="Tetracycline Repressor, domain 2"/>
    <property type="match status" value="1"/>
</dbReference>
<dbReference type="HOGENOM" id="CLU_3158290_0_0_11"/>